<keyword evidence="2" id="KW-1185">Reference proteome</keyword>
<proteinExistence type="predicted"/>
<evidence type="ECO:0000313" key="2">
    <source>
        <dbReference type="Proteomes" id="UP001596547"/>
    </source>
</evidence>
<dbReference type="GeneID" id="79317022"/>
<dbReference type="Gene3D" id="3.40.30.10">
    <property type="entry name" value="Glutaredoxin"/>
    <property type="match status" value="1"/>
</dbReference>
<organism evidence="1 2">
    <name type="scientific">Halomarina halobia</name>
    <dbReference type="NCBI Taxonomy" id="3033386"/>
    <lineage>
        <taxon>Archaea</taxon>
        <taxon>Methanobacteriati</taxon>
        <taxon>Methanobacteriota</taxon>
        <taxon>Stenosarchaea group</taxon>
        <taxon>Halobacteria</taxon>
        <taxon>Halobacteriales</taxon>
        <taxon>Natronomonadaceae</taxon>
        <taxon>Halomarina</taxon>
    </lineage>
</organism>
<dbReference type="InterPro" id="IPR036249">
    <property type="entry name" value="Thioredoxin-like_sf"/>
</dbReference>
<dbReference type="RefSeq" id="WP_276306374.1">
    <property type="nucleotide sequence ID" value="NZ_CP119993.1"/>
</dbReference>
<dbReference type="AlphaFoldDB" id="A0ABD6AE64"/>
<dbReference type="CDD" id="cd02947">
    <property type="entry name" value="TRX_family"/>
    <property type="match status" value="1"/>
</dbReference>
<evidence type="ECO:0000313" key="1">
    <source>
        <dbReference type="EMBL" id="MFC7318790.1"/>
    </source>
</evidence>
<protein>
    <submittedName>
        <fullName evidence="1">Thioredoxin family protein</fullName>
    </submittedName>
</protein>
<accession>A0ABD6AE64</accession>
<dbReference type="SUPFAM" id="SSF52833">
    <property type="entry name" value="Thioredoxin-like"/>
    <property type="match status" value="1"/>
</dbReference>
<dbReference type="EMBL" id="JBHTBF010000003">
    <property type="protein sequence ID" value="MFC7318790.1"/>
    <property type="molecule type" value="Genomic_DNA"/>
</dbReference>
<name>A0ABD6AE64_9EURY</name>
<dbReference type="Proteomes" id="UP001596547">
    <property type="component" value="Unassembled WGS sequence"/>
</dbReference>
<sequence length="224" mass="24644">METETTIEVLVDAGVLECVPTGAGYEVAASFVEAVDDRHEEEVADLGPSALREHVRAVFDDEEVVAIVGDVGEDDREFATICLVLGERLGTTDDVARIASVVQQYRRGVPRDEGAPETFLAVHGDRLETLTRLYERSVVYIWREDCEPCDAMRETLEGQFETDPDDVALFAVYGPDYARTLADAFGVVGGPTTLFVREGRVESRLQGAHHPESVGSEVQVLREE</sequence>
<gene>
    <name evidence="1" type="ORF">ACFQPE_18595</name>
</gene>
<reference evidence="1 2" key="1">
    <citation type="journal article" date="2019" name="Int. J. Syst. Evol. Microbiol.">
        <title>The Global Catalogue of Microorganisms (GCM) 10K type strain sequencing project: providing services to taxonomists for standard genome sequencing and annotation.</title>
        <authorList>
            <consortium name="The Broad Institute Genomics Platform"/>
            <consortium name="The Broad Institute Genome Sequencing Center for Infectious Disease"/>
            <person name="Wu L."/>
            <person name="Ma J."/>
        </authorList>
    </citation>
    <scope>NUCLEOTIDE SEQUENCE [LARGE SCALE GENOMIC DNA]</scope>
    <source>
        <strain evidence="1 2">PSR21</strain>
    </source>
</reference>
<comment type="caution">
    <text evidence="1">The sequence shown here is derived from an EMBL/GenBank/DDBJ whole genome shotgun (WGS) entry which is preliminary data.</text>
</comment>